<dbReference type="GO" id="GO:0016740">
    <property type="term" value="F:transferase activity"/>
    <property type="evidence" value="ECO:0007669"/>
    <property type="project" value="UniProtKB-KW"/>
</dbReference>
<sequence>MPAPRAVYVGTIDERLDAEGVAELARARPGVTIVLLGHVAAPAHLAPVEGIPNVIVHPAVGRAELVAVLRDAEAALVAHRVTPLTEAMSPLKAYEYLAAGAPVLSVDLPPMHGIDPRVRLVPRVRDFGDAIDEVIAAGRADEEERMRFVARNSWESRHRDVFELLFARSNVSG</sequence>
<reference evidence="2" key="1">
    <citation type="submission" date="2018-09" db="EMBL/GenBank/DDBJ databases">
        <title>Genome sequencing of strain 2DFWR-13.</title>
        <authorList>
            <person name="Heo J."/>
            <person name="Kim S.-J."/>
            <person name="Kwon S.-W."/>
        </authorList>
    </citation>
    <scope>NUCLEOTIDE SEQUENCE [LARGE SCALE GENOMIC DNA]</scope>
    <source>
        <strain evidence="2">2DFWR-13</strain>
    </source>
</reference>
<evidence type="ECO:0000313" key="1">
    <source>
        <dbReference type="EMBL" id="AYF98917.1"/>
    </source>
</evidence>
<dbReference type="AlphaFoldDB" id="A0A387B967"/>
<keyword evidence="1" id="KW-0808">Transferase</keyword>
<name>A0A387B967_9MICO</name>
<dbReference type="Gene3D" id="3.40.50.2000">
    <property type="entry name" value="Glycogen Phosphorylase B"/>
    <property type="match status" value="1"/>
</dbReference>
<keyword evidence="2" id="KW-1185">Reference proteome</keyword>
<dbReference type="EMBL" id="CP032630">
    <property type="protein sequence ID" value="AYF98917.1"/>
    <property type="molecule type" value="Genomic_DNA"/>
</dbReference>
<gene>
    <name evidence="1" type="ORF">D7I47_12070</name>
</gene>
<evidence type="ECO:0000313" key="2">
    <source>
        <dbReference type="Proteomes" id="UP000278886"/>
    </source>
</evidence>
<dbReference type="Pfam" id="PF13692">
    <property type="entry name" value="Glyco_trans_1_4"/>
    <property type="match status" value="1"/>
</dbReference>
<organism evidence="1 2">
    <name type="scientific">Protaetiibacter intestinalis</name>
    <dbReference type="NCBI Taxonomy" id="2419774"/>
    <lineage>
        <taxon>Bacteria</taxon>
        <taxon>Bacillati</taxon>
        <taxon>Actinomycetota</taxon>
        <taxon>Actinomycetes</taxon>
        <taxon>Micrococcales</taxon>
        <taxon>Microbacteriaceae</taxon>
        <taxon>Protaetiibacter</taxon>
    </lineage>
</organism>
<dbReference type="Proteomes" id="UP000278886">
    <property type="component" value="Chromosome"/>
</dbReference>
<dbReference type="KEGG" id="lyd:D7I47_12070"/>
<proteinExistence type="predicted"/>
<dbReference type="SUPFAM" id="SSF53756">
    <property type="entry name" value="UDP-Glycosyltransferase/glycogen phosphorylase"/>
    <property type="match status" value="1"/>
</dbReference>
<protein>
    <submittedName>
        <fullName evidence="1">Glycosyltransferase</fullName>
    </submittedName>
</protein>
<accession>A0A387B967</accession>